<evidence type="ECO:0000313" key="3">
    <source>
        <dbReference type="Proteomes" id="UP001596422"/>
    </source>
</evidence>
<evidence type="ECO:0000313" key="2">
    <source>
        <dbReference type="EMBL" id="MFC6672817.1"/>
    </source>
</evidence>
<dbReference type="InterPro" id="IPR046867">
    <property type="entry name" value="AldOxase/xan_DH_MoCoBD2"/>
</dbReference>
<protein>
    <submittedName>
        <fullName evidence="2">Molybdopterin cofactor-binding domain-containing protein</fullName>
    </submittedName>
</protein>
<dbReference type="Pfam" id="PF20256">
    <property type="entry name" value="MoCoBD_2"/>
    <property type="match status" value="1"/>
</dbReference>
<organism evidence="2 3">
    <name type="scientific">Marinobacterium aestuariivivens</name>
    <dbReference type="NCBI Taxonomy" id="1698799"/>
    <lineage>
        <taxon>Bacteria</taxon>
        <taxon>Pseudomonadati</taxon>
        <taxon>Pseudomonadota</taxon>
        <taxon>Gammaproteobacteria</taxon>
        <taxon>Oceanospirillales</taxon>
        <taxon>Oceanospirillaceae</taxon>
        <taxon>Marinobacterium</taxon>
    </lineage>
</organism>
<dbReference type="RefSeq" id="WP_379911235.1">
    <property type="nucleotide sequence ID" value="NZ_JBHSWE010000001.1"/>
</dbReference>
<sequence length="171" mass="18174">MQLLEGHPRHQGVLKLAAEKAGWGTPLPEGRSRGVAVHESFNTYVAEVAEVSVGDDGSFRVERVVCAVDCGIAVNPDMIRAQMDGGIGYGLSPALMSEITLDQGRVAQSNFHDYQVLRIDRMPQVEVHIVPSAEPPTGVGEPGTPPIAPAVANALEALTGQSFERLPLKLA</sequence>
<evidence type="ECO:0000259" key="1">
    <source>
        <dbReference type="Pfam" id="PF20256"/>
    </source>
</evidence>
<feature type="domain" description="Aldehyde oxidase/xanthine dehydrogenase second molybdopterin binding" evidence="1">
    <location>
        <begin position="40"/>
        <end position="123"/>
    </location>
</feature>
<dbReference type="Proteomes" id="UP001596422">
    <property type="component" value="Unassembled WGS sequence"/>
</dbReference>
<dbReference type="EMBL" id="JBHSWE010000001">
    <property type="protein sequence ID" value="MFC6672817.1"/>
    <property type="molecule type" value="Genomic_DNA"/>
</dbReference>
<dbReference type="PANTHER" id="PTHR47495">
    <property type="entry name" value="ALDEHYDE DEHYDROGENASE"/>
    <property type="match status" value="1"/>
</dbReference>
<dbReference type="SUPFAM" id="SSF56003">
    <property type="entry name" value="Molybdenum cofactor-binding domain"/>
    <property type="match status" value="1"/>
</dbReference>
<accession>A0ABW2A5M4</accession>
<keyword evidence="3" id="KW-1185">Reference proteome</keyword>
<dbReference type="InterPro" id="IPR037165">
    <property type="entry name" value="AldOxase/xan_DH_Mopterin-bd_sf"/>
</dbReference>
<dbReference type="InterPro" id="IPR052516">
    <property type="entry name" value="N-heterocyclic_Hydroxylase"/>
</dbReference>
<comment type="caution">
    <text evidence="2">The sequence shown here is derived from an EMBL/GenBank/DDBJ whole genome shotgun (WGS) entry which is preliminary data.</text>
</comment>
<dbReference type="Gene3D" id="3.30.365.10">
    <property type="entry name" value="Aldehyde oxidase/xanthine dehydrogenase, molybdopterin binding domain"/>
    <property type="match status" value="1"/>
</dbReference>
<dbReference type="PANTHER" id="PTHR47495:SF2">
    <property type="entry name" value="ALDEHYDE DEHYDROGENASE"/>
    <property type="match status" value="1"/>
</dbReference>
<gene>
    <name evidence="2" type="ORF">ACFQDL_24110</name>
</gene>
<name>A0ABW2A5M4_9GAMM</name>
<reference evidence="3" key="1">
    <citation type="journal article" date="2019" name="Int. J. Syst. Evol. Microbiol.">
        <title>The Global Catalogue of Microorganisms (GCM) 10K type strain sequencing project: providing services to taxonomists for standard genome sequencing and annotation.</title>
        <authorList>
            <consortium name="The Broad Institute Genomics Platform"/>
            <consortium name="The Broad Institute Genome Sequencing Center for Infectious Disease"/>
            <person name="Wu L."/>
            <person name="Ma J."/>
        </authorList>
    </citation>
    <scope>NUCLEOTIDE SEQUENCE [LARGE SCALE GENOMIC DNA]</scope>
    <source>
        <strain evidence="3">NBRC 111756</strain>
    </source>
</reference>
<proteinExistence type="predicted"/>